<feature type="chain" id="PRO_5013224049" evidence="1">
    <location>
        <begin position="31"/>
        <end position="243"/>
    </location>
</feature>
<accession>A0A1N6JQ88</accession>
<dbReference type="Proteomes" id="UP000184693">
    <property type="component" value="Unassembled WGS sequence"/>
</dbReference>
<evidence type="ECO:0000256" key="1">
    <source>
        <dbReference type="SAM" id="SignalP"/>
    </source>
</evidence>
<organism evidence="2 3">
    <name type="scientific">Paraburkholderia phenazinium</name>
    <dbReference type="NCBI Taxonomy" id="60549"/>
    <lineage>
        <taxon>Bacteria</taxon>
        <taxon>Pseudomonadati</taxon>
        <taxon>Pseudomonadota</taxon>
        <taxon>Betaproteobacteria</taxon>
        <taxon>Burkholderiales</taxon>
        <taxon>Burkholderiaceae</taxon>
        <taxon>Paraburkholderia</taxon>
    </lineage>
</organism>
<feature type="signal peptide" evidence="1">
    <location>
        <begin position="1"/>
        <end position="30"/>
    </location>
</feature>
<evidence type="ECO:0000313" key="3">
    <source>
        <dbReference type="Proteomes" id="UP000184693"/>
    </source>
</evidence>
<gene>
    <name evidence="2" type="ORF">SAMN05444168_4787</name>
</gene>
<sequence length="243" mass="27403">MVAMKYTDLVPQTVFLAFVSIVALPLYAHADDTSPTTFDQFVDSAPGREVGHQGDFPNDAYRAKRVNKNLWTFIDRRGYYITFRTKLEAWCEGNGGVYRGSSDDLKGVCVDKQALEKALGAYQVEITRTASYGDQMTAGYATFYYYNQDGYAQREKEEVLGEQTKREIDQNNQQCYQDQLRSIQQNPQPGMDTNLGMVIDVKLPLVLIQNTAYNPPTQWVRVAQLAPAPKKFYCSGSVLPSTN</sequence>
<name>A0A1N6JQ88_9BURK</name>
<evidence type="ECO:0000313" key="2">
    <source>
        <dbReference type="EMBL" id="SIO46339.1"/>
    </source>
</evidence>
<proteinExistence type="predicted"/>
<reference evidence="2 3" key="1">
    <citation type="submission" date="2016-11" db="EMBL/GenBank/DDBJ databases">
        <authorList>
            <person name="Jaros S."/>
            <person name="Januszkiewicz K."/>
            <person name="Wedrychowicz H."/>
        </authorList>
    </citation>
    <scope>NUCLEOTIDE SEQUENCE [LARGE SCALE GENOMIC DNA]</scope>
    <source>
        <strain evidence="2 3">GAS86</strain>
    </source>
</reference>
<dbReference type="EMBL" id="FSRM01000002">
    <property type="protein sequence ID" value="SIO46339.1"/>
    <property type="molecule type" value="Genomic_DNA"/>
</dbReference>
<protein>
    <submittedName>
        <fullName evidence="2">Uncharacterized protein</fullName>
    </submittedName>
</protein>
<dbReference type="AlphaFoldDB" id="A0A1N6JQ88"/>
<keyword evidence="1" id="KW-0732">Signal</keyword>